<feature type="transmembrane region" description="Helical" evidence="1">
    <location>
        <begin position="16"/>
        <end position="43"/>
    </location>
</feature>
<dbReference type="STRING" id="1459636.NTE_02672"/>
<dbReference type="EMBL" id="CP007174">
    <property type="protein sequence ID" value="AIF84715.1"/>
    <property type="molecule type" value="Genomic_DNA"/>
</dbReference>
<feature type="transmembrane region" description="Helical" evidence="1">
    <location>
        <begin position="63"/>
        <end position="85"/>
    </location>
</feature>
<sequence length="186" mass="19385">MTSTGTLRQKPLGKSVACGAVGGIIAGLVMAPFMMLTGIAVGMPADTMLKAIGLMFGASMDNAVMAGFGIHMLTSILIGAIFGFVTSAVKKLNITSMGKGIGEGVITGAIALAVLFLPVSMVMMPLVLMRMMLSMNPGATQQVMSMMQQAMPTMMGIGVIEHLVYGAVLGTVTSVFVLREARNRHR</sequence>
<dbReference type="eggNOG" id="arCOG06357">
    <property type="taxonomic scope" value="Archaea"/>
</dbReference>
<protein>
    <submittedName>
        <fullName evidence="2">Uncharacterized protein</fullName>
    </submittedName>
</protein>
<keyword evidence="1" id="KW-0472">Membrane</keyword>
<accession>A0A075MU82</accession>
<gene>
    <name evidence="2" type="ORF">NTE_02672</name>
</gene>
<proteinExistence type="predicted"/>
<feature type="transmembrane region" description="Helical" evidence="1">
    <location>
        <begin position="153"/>
        <end position="178"/>
    </location>
</feature>
<evidence type="ECO:0000313" key="2">
    <source>
        <dbReference type="EMBL" id="AIF84715.1"/>
    </source>
</evidence>
<organism evidence="2 3">
    <name type="scientific">Candidatus Nitrososphaera evergladensis SR1</name>
    <dbReference type="NCBI Taxonomy" id="1459636"/>
    <lineage>
        <taxon>Archaea</taxon>
        <taxon>Nitrososphaerota</taxon>
        <taxon>Nitrososphaeria</taxon>
        <taxon>Nitrososphaerales</taxon>
        <taxon>Nitrososphaeraceae</taxon>
        <taxon>Nitrososphaera</taxon>
    </lineage>
</organism>
<reference evidence="2 3" key="1">
    <citation type="journal article" date="2014" name="PLoS ONE">
        <title>Genome Sequence of Candidatus Nitrososphaera evergladensis from Group I.1b Enriched from Everglades Soil Reveals Novel Genomic Features of the Ammonia-Oxidizing Archaea.</title>
        <authorList>
            <person name="Zhalnina K.V."/>
            <person name="Dias R."/>
            <person name="Leonard M.T."/>
            <person name="Dorr de Quadros P."/>
            <person name="Camargo F.A."/>
            <person name="Drew J.C."/>
            <person name="Farmerie W.G."/>
            <person name="Daroub S.H."/>
            <person name="Triplett E.W."/>
        </authorList>
    </citation>
    <scope>NUCLEOTIDE SEQUENCE [LARGE SCALE GENOMIC DNA]</scope>
    <source>
        <strain evidence="2 3">SR1</strain>
    </source>
</reference>
<keyword evidence="1" id="KW-0812">Transmembrane</keyword>
<feature type="transmembrane region" description="Helical" evidence="1">
    <location>
        <begin position="105"/>
        <end position="133"/>
    </location>
</feature>
<evidence type="ECO:0000313" key="3">
    <source>
        <dbReference type="Proteomes" id="UP000028194"/>
    </source>
</evidence>
<dbReference type="HOGENOM" id="CLU_103230_0_0_2"/>
<keyword evidence="3" id="KW-1185">Reference proteome</keyword>
<evidence type="ECO:0000256" key="1">
    <source>
        <dbReference type="SAM" id="Phobius"/>
    </source>
</evidence>
<keyword evidence="1" id="KW-1133">Transmembrane helix</keyword>
<name>A0A075MU82_9ARCH</name>
<dbReference type="AlphaFoldDB" id="A0A075MU82"/>
<dbReference type="KEGG" id="nev:NTE_02672"/>
<dbReference type="Proteomes" id="UP000028194">
    <property type="component" value="Chromosome"/>
</dbReference>